<dbReference type="AlphaFoldDB" id="A0A3B4TKN3"/>
<dbReference type="CDD" id="cd00032">
    <property type="entry name" value="CASc"/>
    <property type="match status" value="1"/>
</dbReference>
<dbReference type="GO" id="GO:0004197">
    <property type="term" value="F:cysteine-type endopeptidase activity"/>
    <property type="evidence" value="ECO:0007669"/>
    <property type="project" value="InterPro"/>
</dbReference>
<comment type="subcellular location">
    <subcellularLocation>
        <location evidence="2">Cytoplasm</location>
    </subcellularLocation>
    <subcellularLocation>
        <location evidence="1">Nucleus</location>
    </subcellularLocation>
</comment>
<keyword evidence="10" id="KW-0788">Thiol protease</keyword>
<dbReference type="GeneTree" id="ENSGT00940000164225"/>
<dbReference type="PROSITE" id="PS50207">
    <property type="entry name" value="CASPASE_P10"/>
    <property type="match status" value="1"/>
</dbReference>
<evidence type="ECO:0000259" key="19">
    <source>
        <dbReference type="PROSITE" id="PS50208"/>
    </source>
</evidence>
<evidence type="ECO:0000256" key="17">
    <source>
        <dbReference type="RuleBase" id="RU003971"/>
    </source>
</evidence>
<evidence type="ECO:0000256" key="16">
    <source>
        <dbReference type="PIRSR" id="PIRSR038001-1"/>
    </source>
</evidence>
<dbReference type="Gene3D" id="3.40.50.1460">
    <property type="match status" value="1"/>
</dbReference>
<evidence type="ECO:0000313" key="21">
    <source>
        <dbReference type="Ensembl" id="ENSSDUP00000006789.1"/>
    </source>
</evidence>
<dbReference type="SUPFAM" id="SSF52129">
    <property type="entry name" value="Caspase-like"/>
    <property type="match status" value="1"/>
</dbReference>
<name>A0A3B4TKN3_SERDU</name>
<dbReference type="SUPFAM" id="SSF47986">
    <property type="entry name" value="DEATH domain"/>
    <property type="match status" value="1"/>
</dbReference>
<keyword evidence="5" id="KW-0597">Phosphoprotein</keyword>
<dbReference type="InterPro" id="IPR001315">
    <property type="entry name" value="CARD"/>
</dbReference>
<protein>
    <recommendedName>
        <fullName evidence="15">Caspase-8</fullName>
        <ecNumber evidence="14">3.4.22.61</ecNumber>
    </recommendedName>
</protein>
<sequence>MQTIQQRNKTDIQKHLCGDFRLILNKVVEKNLITEREYNNLKSINKEDVEGHVVELVDKIMNKGEKCCQGFLNLLQTDKDVETTYPELKDLQLNDTCLLPKPTKACSADNDDNEVEEQYQLNSQPVGLCLIINNENFTDGTKRSGTNKDAESLAEVFSWLGFRVLMCTDQTQDQMDQVLKYLRAPIHGDAFVCCILSHGKQGVVLGIDRKPLSIKQITRTFKATDKSALTGKPKLFLIQACQGKQIQHGVLLKDLEDDDSPSPFIPEEADVLVAIATVEDYAAIRHKIDGSWFIQSVCQQLKEGCQRHEDITTILQRVNDEVSQKEASSKPGAKKQMPEVRFTLRKRLVLYLP</sequence>
<dbReference type="GO" id="GO:0006915">
    <property type="term" value="P:apoptotic process"/>
    <property type="evidence" value="ECO:0007669"/>
    <property type="project" value="UniProtKB-KW"/>
</dbReference>
<dbReference type="CDD" id="cd01671">
    <property type="entry name" value="CARD"/>
    <property type="match status" value="1"/>
</dbReference>
<dbReference type="PROSITE" id="PS01122">
    <property type="entry name" value="CASPASE_CYS"/>
    <property type="match status" value="1"/>
</dbReference>
<dbReference type="PANTHER" id="PTHR48169:SF7">
    <property type="entry name" value="CASPASE 10"/>
    <property type="match status" value="1"/>
</dbReference>
<evidence type="ECO:0000256" key="6">
    <source>
        <dbReference type="ARBA" id="ARBA00022670"/>
    </source>
</evidence>
<dbReference type="Pfam" id="PF00656">
    <property type="entry name" value="Peptidase_C14"/>
    <property type="match status" value="1"/>
</dbReference>
<dbReference type="PRINTS" id="PR00376">
    <property type="entry name" value="IL1BCENZYME"/>
</dbReference>
<evidence type="ECO:0000256" key="13">
    <source>
        <dbReference type="ARBA" id="ARBA00051626"/>
    </source>
</evidence>
<keyword evidence="6" id="KW-0645">Protease</keyword>
<dbReference type="InterPro" id="IPR002138">
    <property type="entry name" value="Pept_C14_p10"/>
</dbReference>
<keyword evidence="8" id="KW-0677">Repeat</keyword>
<evidence type="ECO:0000256" key="15">
    <source>
        <dbReference type="ARBA" id="ARBA00068172"/>
    </source>
</evidence>
<evidence type="ECO:0000256" key="7">
    <source>
        <dbReference type="ARBA" id="ARBA00022703"/>
    </source>
</evidence>
<evidence type="ECO:0000256" key="14">
    <source>
        <dbReference type="ARBA" id="ARBA00066479"/>
    </source>
</evidence>
<keyword evidence="11" id="KW-0865">Zymogen</keyword>
<evidence type="ECO:0000256" key="12">
    <source>
        <dbReference type="ARBA" id="ARBA00023242"/>
    </source>
</evidence>
<reference evidence="21" key="1">
    <citation type="submission" date="2025-08" db="UniProtKB">
        <authorList>
            <consortium name="Ensembl"/>
        </authorList>
    </citation>
    <scope>IDENTIFICATION</scope>
</reference>
<dbReference type="PIRSF" id="PIRSF038001">
    <property type="entry name" value="Caspase_ICE"/>
    <property type="match status" value="1"/>
</dbReference>
<dbReference type="GO" id="GO:0006508">
    <property type="term" value="P:proteolysis"/>
    <property type="evidence" value="ECO:0007669"/>
    <property type="project" value="UniProtKB-KW"/>
</dbReference>
<dbReference type="GO" id="GO:0043065">
    <property type="term" value="P:positive regulation of apoptotic process"/>
    <property type="evidence" value="ECO:0007669"/>
    <property type="project" value="UniProtKB-ARBA"/>
</dbReference>
<feature type="domain" description="CARD" evidence="20">
    <location>
        <begin position="1"/>
        <end position="76"/>
    </location>
</feature>
<feature type="active site" evidence="16">
    <location>
        <position position="241"/>
    </location>
</feature>
<dbReference type="Pfam" id="PF00619">
    <property type="entry name" value="CARD"/>
    <property type="match status" value="1"/>
</dbReference>
<dbReference type="EC" id="3.4.22.61" evidence="14"/>
<keyword evidence="12" id="KW-0539">Nucleus</keyword>
<evidence type="ECO:0000256" key="1">
    <source>
        <dbReference type="ARBA" id="ARBA00004123"/>
    </source>
</evidence>
<dbReference type="InterPro" id="IPR011029">
    <property type="entry name" value="DEATH-like_dom_sf"/>
</dbReference>
<evidence type="ECO:0000256" key="5">
    <source>
        <dbReference type="ARBA" id="ARBA00022553"/>
    </source>
</evidence>
<comment type="similarity">
    <text evidence="3 17">Belongs to the peptidase C14A family.</text>
</comment>
<proteinExistence type="inferred from homology"/>
<dbReference type="GO" id="GO:0005634">
    <property type="term" value="C:nucleus"/>
    <property type="evidence" value="ECO:0007669"/>
    <property type="project" value="UniProtKB-SubCell"/>
</dbReference>
<dbReference type="InterPro" id="IPR001309">
    <property type="entry name" value="Pept_C14_p20"/>
</dbReference>
<evidence type="ECO:0000313" key="22">
    <source>
        <dbReference type="Proteomes" id="UP000261420"/>
    </source>
</evidence>
<dbReference type="InterPro" id="IPR011600">
    <property type="entry name" value="Pept_C14_caspase"/>
</dbReference>
<dbReference type="GO" id="GO:0005886">
    <property type="term" value="C:plasma membrane"/>
    <property type="evidence" value="ECO:0007669"/>
    <property type="project" value="UniProtKB-ARBA"/>
</dbReference>
<dbReference type="GO" id="GO:0005737">
    <property type="term" value="C:cytoplasm"/>
    <property type="evidence" value="ECO:0007669"/>
    <property type="project" value="UniProtKB-SubCell"/>
</dbReference>
<dbReference type="PROSITE" id="PS50209">
    <property type="entry name" value="CARD"/>
    <property type="match status" value="1"/>
</dbReference>
<evidence type="ECO:0000256" key="3">
    <source>
        <dbReference type="ARBA" id="ARBA00010134"/>
    </source>
</evidence>
<dbReference type="Proteomes" id="UP000261420">
    <property type="component" value="Unplaced"/>
</dbReference>
<dbReference type="GO" id="GO:0051604">
    <property type="term" value="P:protein maturation"/>
    <property type="evidence" value="ECO:0007669"/>
    <property type="project" value="UniProtKB-ARBA"/>
</dbReference>
<dbReference type="Gene3D" id="1.10.533.10">
    <property type="entry name" value="Death Domain, Fas"/>
    <property type="match status" value="1"/>
</dbReference>
<keyword evidence="22" id="KW-1185">Reference proteome</keyword>
<comment type="catalytic activity">
    <reaction evidence="13">
        <text>Strict requirement for Asp at position P1 and has a preferred cleavage sequence of (Leu/Asp/Val)-Glu-Thr-Asp-|-(Gly/Ser/Ala).</text>
        <dbReference type="EC" id="3.4.22.61"/>
    </reaction>
</comment>
<keyword evidence="4" id="KW-0963">Cytoplasm</keyword>
<keyword evidence="9" id="KW-0378">Hydrolase</keyword>
<dbReference type="PANTHER" id="PTHR48169">
    <property type="entry name" value="DED DOMAIN-CONTAINING PROTEIN"/>
    <property type="match status" value="1"/>
</dbReference>
<evidence type="ECO:0000256" key="11">
    <source>
        <dbReference type="ARBA" id="ARBA00023145"/>
    </source>
</evidence>
<dbReference type="PROSITE" id="PS50208">
    <property type="entry name" value="CASPASE_P20"/>
    <property type="match status" value="1"/>
</dbReference>
<evidence type="ECO:0000256" key="4">
    <source>
        <dbReference type="ARBA" id="ARBA00022490"/>
    </source>
</evidence>
<dbReference type="FunFam" id="3.40.50.1460:FF:000008">
    <property type="entry name" value="caspase-8 isoform X1"/>
    <property type="match status" value="1"/>
</dbReference>
<feature type="domain" description="Caspase family p20" evidence="19">
    <location>
        <begin position="125"/>
        <end position="245"/>
    </location>
</feature>
<evidence type="ECO:0000256" key="9">
    <source>
        <dbReference type="ARBA" id="ARBA00022801"/>
    </source>
</evidence>
<dbReference type="InterPro" id="IPR015917">
    <property type="entry name" value="Pept_C14A"/>
</dbReference>
<evidence type="ECO:0000259" key="18">
    <source>
        <dbReference type="PROSITE" id="PS50207"/>
    </source>
</evidence>
<evidence type="ECO:0000259" key="20">
    <source>
        <dbReference type="PROSITE" id="PS50209"/>
    </source>
</evidence>
<evidence type="ECO:0000256" key="2">
    <source>
        <dbReference type="ARBA" id="ARBA00004496"/>
    </source>
</evidence>
<feature type="active site" evidence="16">
    <location>
        <position position="198"/>
    </location>
</feature>
<evidence type="ECO:0000256" key="8">
    <source>
        <dbReference type="ARBA" id="ARBA00022737"/>
    </source>
</evidence>
<keyword evidence="7" id="KW-0053">Apoptosis</keyword>
<organism evidence="21 22">
    <name type="scientific">Seriola dumerili</name>
    <name type="common">Greater amberjack</name>
    <name type="synonym">Caranx dumerili</name>
    <dbReference type="NCBI Taxonomy" id="41447"/>
    <lineage>
        <taxon>Eukaryota</taxon>
        <taxon>Metazoa</taxon>
        <taxon>Chordata</taxon>
        <taxon>Craniata</taxon>
        <taxon>Vertebrata</taxon>
        <taxon>Euteleostomi</taxon>
        <taxon>Actinopterygii</taxon>
        <taxon>Neopterygii</taxon>
        <taxon>Teleostei</taxon>
        <taxon>Neoteleostei</taxon>
        <taxon>Acanthomorphata</taxon>
        <taxon>Carangaria</taxon>
        <taxon>Carangiformes</taxon>
        <taxon>Carangidae</taxon>
        <taxon>Seriola</taxon>
    </lineage>
</organism>
<dbReference type="SMART" id="SM00115">
    <property type="entry name" value="CASc"/>
    <property type="match status" value="1"/>
</dbReference>
<dbReference type="Ensembl" id="ENSSDUT00000006922.1">
    <property type="protein sequence ID" value="ENSSDUP00000006789.1"/>
    <property type="gene ID" value="ENSSDUG00000004989.1"/>
</dbReference>
<feature type="domain" description="Caspase family p10" evidence="18">
    <location>
        <begin position="261"/>
        <end position="352"/>
    </location>
</feature>
<dbReference type="GO" id="GO:0032991">
    <property type="term" value="C:protein-containing complex"/>
    <property type="evidence" value="ECO:0007669"/>
    <property type="project" value="UniProtKB-ARBA"/>
</dbReference>
<evidence type="ECO:0000256" key="10">
    <source>
        <dbReference type="ARBA" id="ARBA00022807"/>
    </source>
</evidence>
<dbReference type="InterPro" id="IPR029030">
    <property type="entry name" value="Caspase-like_dom_sf"/>
</dbReference>
<dbReference type="STRING" id="41447.ENSSDUP00000006789"/>
<dbReference type="InterPro" id="IPR033139">
    <property type="entry name" value="Caspase_cys_AS"/>
</dbReference>
<accession>A0A3B4TKN3</accession>
<reference evidence="21" key="2">
    <citation type="submission" date="2025-09" db="UniProtKB">
        <authorList>
            <consortium name="Ensembl"/>
        </authorList>
    </citation>
    <scope>IDENTIFICATION</scope>
</reference>